<evidence type="ECO:0000313" key="3">
    <source>
        <dbReference type="Proteomes" id="UP001212498"/>
    </source>
</evidence>
<dbReference type="RefSeq" id="WP_271276284.1">
    <property type="nucleotide sequence ID" value="NZ_BAABFD010000012.1"/>
</dbReference>
<dbReference type="EMBL" id="JAPNUD010000023">
    <property type="protein sequence ID" value="MDA0641376.1"/>
    <property type="molecule type" value="Genomic_DNA"/>
</dbReference>
<reference evidence="2 3" key="1">
    <citation type="submission" date="2022-11" db="EMBL/GenBank/DDBJ databases">
        <title>Nonomuraea corallina sp. nov., a new species of the genus Nonomuraea isolated from sea side sediment in Thai sea.</title>
        <authorList>
            <person name="Ngamcharungchit C."/>
            <person name="Matsumoto A."/>
            <person name="Suriyachadkun C."/>
            <person name="Panbangred W."/>
            <person name="Inahashi Y."/>
            <person name="Intra B."/>
        </authorList>
    </citation>
    <scope>NUCLEOTIDE SEQUENCE [LARGE SCALE GENOMIC DNA]</scope>
    <source>
        <strain evidence="2 3">DSM 43553</strain>
    </source>
</reference>
<proteinExistence type="predicted"/>
<name>A0ABT4SVU3_9ACTN</name>
<evidence type="ECO:0000313" key="2">
    <source>
        <dbReference type="EMBL" id="MDA0641376.1"/>
    </source>
</evidence>
<dbReference type="Proteomes" id="UP001212498">
    <property type="component" value="Unassembled WGS sequence"/>
</dbReference>
<evidence type="ECO:0008006" key="4">
    <source>
        <dbReference type="Google" id="ProtNLM"/>
    </source>
</evidence>
<keyword evidence="1" id="KW-0812">Transmembrane</keyword>
<comment type="caution">
    <text evidence="2">The sequence shown here is derived from an EMBL/GenBank/DDBJ whole genome shotgun (WGS) entry which is preliminary data.</text>
</comment>
<organism evidence="2 3">
    <name type="scientific">Nonomuraea ferruginea</name>
    <dbReference type="NCBI Taxonomy" id="46174"/>
    <lineage>
        <taxon>Bacteria</taxon>
        <taxon>Bacillati</taxon>
        <taxon>Actinomycetota</taxon>
        <taxon>Actinomycetes</taxon>
        <taxon>Streptosporangiales</taxon>
        <taxon>Streptosporangiaceae</taxon>
        <taxon>Nonomuraea</taxon>
    </lineage>
</organism>
<feature type="transmembrane region" description="Helical" evidence="1">
    <location>
        <begin position="7"/>
        <end position="28"/>
    </location>
</feature>
<gene>
    <name evidence="2" type="ORF">OUY24_12180</name>
</gene>
<feature type="transmembrane region" description="Helical" evidence="1">
    <location>
        <begin position="68"/>
        <end position="91"/>
    </location>
</feature>
<feature type="transmembrane region" description="Helical" evidence="1">
    <location>
        <begin position="34"/>
        <end position="56"/>
    </location>
</feature>
<protein>
    <recommendedName>
        <fullName evidence="4">DUF4190 domain-containing protein</fullName>
    </recommendedName>
</protein>
<keyword evidence="1" id="KW-1133">Transmembrane helix</keyword>
<accession>A0ABT4SVU3</accession>
<keyword evidence="1" id="KW-0472">Membrane</keyword>
<sequence length="93" mass="9730">MAFVGLTVYSVINAVLGFFVFFAAFSAPEHSRPMLIAGTATLVGLGLVAGLVLVLIRRPWTRGIGMGLMIGWALWSICTAGLCTGLNPALYGA</sequence>
<evidence type="ECO:0000256" key="1">
    <source>
        <dbReference type="SAM" id="Phobius"/>
    </source>
</evidence>
<keyword evidence="3" id="KW-1185">Reference proteome</keyword>